<accession>A0A3M8DHX9</accession>
<evidence type="ECO:0000313" key="1">
    <source>
        <dbReference type="EMBL" id="RNB87703.1"/>
    </source>
</evidence>
<dbReference type="PANTHER" id="PTHR42110:SF1">
    <property type="entry name" value="L-ASPARAGINASE, PUTATIVE (AFU_ORTHOLOGUE AFUA_3G11890)-RELATED"/>
    <property type="match status" value="1"/>
</dbReference>
<reference evidence="1 2" key="1">
    <citation type="submission" date="2018-10" db="EMBL/GenBank/DDBJ databases">
        <title>Phylogenomics of Brevibacillus.</title>
        <authorList>
            <person name="Dunlap C."/>
        </authorList>
    </citation>
    <scope>NUCLEOTIDE SEQUENCE [LARGE SCALE GENOMIC DNA]</scope>
    <source>
        <strain evidence="1 2">JCM 15716</strain>
    </source>
</reference>
<dbReference type="AlphaFoldDB" id="A0A3M8DHX9"/>
<dbReference type="RefSeq" id="WP_122918545.1">
    <property type="nucleotide sequence ID" value="NZ_RHHQ01000011.1"/>
</dbReference>
<name>A0A3M8DHX9_9BACL</name>
<gene>
    <name evidence="1" type="ORF">EDM56_14110</name>
</gene>
<dbReference type="Proteomes" id="UP000271031">
    <property type="component" value="Unassembled WGS sequence"/>
</dbReference>
<evidence type="ECO:0000313" key="2">
    <source>
        <dbReference type="Proteomes" id="UP000271031"/>
    </source>
</evidence>
<organism evidence="1 2">
    <name type="scientific">Brevibacillus fluminis</name>
    <dbReference type="NCBI Taxonomy" id="511487"/>
    <lineage>
        <taxon>Bacteria</taxon>
        <taxon>Bacillati</taxon>
        <taxon>Bacillota</taxon>
        <taxon>Bacilli</taxon>
        <taxon>Bacillales</taxon>
        <taxon>Paenibacillaceae</taxon>
        <taxon>Brevibacillus</taxon>
    </lineage>
</organism>
<dbReference type="OrthoDB" id="9770793at2"/>
<comment type="caution">
    <text evidence="1">The sequence shown here is derived from an EMBL/GenBank/DDBJ whole genome shotgun (WGS) entry which is preliminary data.</text>
</comment>
<proteinExistence type="predicted"/>
<keyword evidence="2" id="KW-1185">Reference proteome</keyword>
<dbReference type="InterPro" id="IPR010349">
    <property type="entry name" value="Asparaginase_II"/>
</dbReference>
<dbReference type="PANTHER" id="PTHR42110">
    <property type="entry name" value="L-ASPARAGINASE, PUTATIVE (AFU_ORTHOLOGUE AFUA_3G11890)-RELATED"/>
    <property type="match status" value="1"/>
</dbReference>
<sequence>MIKSGTDKLVEITRGNLVESSHSGALAVVSSSGKLLHAIGDVNQLMFARSALKPFQVISFLESGAYDHFRFLPKHLALACGSHNGEHQHTETTEDMLALIGLSDVHLHCHGHSPFHQESYESLIREGTPFKRVHNNCSGKHAAMLAQCIFHEYAVEGYQEESHSLQQEVLRNLSEVTGVPASQIEVGIDGCGLPTHAIPLRQVAYAYSQLADPVGMTANKRKALMQIGDAMTANPKMVGGTGAFCTDLMTTMKGSVVGKVGAEGVYCMALRDRGIGIAIKIFDGSERGLYPVAMEVLDQLGVLSEEQKLALKAYHTPEVRNRQNEVVGSVRPTFTLATTDTTK</sequence>
<dbReference type="EMBL" id="RHHQ01000011">
    <property type="protein sequence ID" value="RNB87703.1"/>
    <property type="molecule type" value="Genomic_DNA"/>
</dbReference>
<protein>
    <submittedName>
        <fullName evidence="1">Asparaginase</fullName>
    </submittedName>
</protein>
<dbReference type="Pfam" id="PF06089">
    <property type="entry name" value="Asparaginase_II"/>
    <property type="match status" value="1"/>
</dbReference>